<feature type="compositionally biased region" description="Basic residues" evidence="6">
    <location>
        <begin position="828"/>
        <end position="839"/>
    </location>
</feature>
<keyword evidence="4" id="KW-0833">Ubl conjugation pathway</keyword>
<keyword evidence="9" id="KW-1185">Reference proteome</keyword>
<feature type="compositionally biased region" description="Acidic residues" evidence="6">
    <location>
        <begin position="879"/>
        <end position="900"/>
    </location>
</feature>
<feature type="compositionally biased region" description="Acidic residues" evidence="6">
    <location>
        <begin position="953"/>
        <end position="969"/>
    </location>
</feature>
<feature type="compositionally biased region" description="Polar residues" evidence="6">
    <location>
        <begin position="132"/>
        <end position="142"/>
    </location>
</feature>
<comment type="caution">
    <text evidence="8">The sequence shown here is derived from an EMBL/GenBank/DDBJ whole genome shotgun (WGS) entry which is preliminary data.</text>
</comment>
<comment type="similarity">
    <text evidence="1">Belongs to the peptidase C48 family.</text>
</comment>
<dbReference type="GO" id="GO:0005634">
    <property type="term" value="C:nucleus"/>
    <property type="evidence" value="ECO:0007669"/>
    <property type="project" value="TreeGrafter"/>
</dbReference>
<feature type="region of interest" description="Disordered" evidence="6">
    <location>
        <begin position="1"/>
        <end position="23"/>
    </location>
</feature>
<dbReference type="GO" id="GO:0070139">
    <property type="term" value="F:SUMO-specific endopeptidase activity"/>
    <property type="evidence" value="ECO:0007669"/>
    <property type="project" value="TreeGrafter"/>
</dbReference>
<dbReference type="Gene3D" id="1.10.418.20">
    <property type="match status" value="1"/>
</dbReference>
<dbReference type="InterPro" id="IPR051947">
    <property type="entry name" value="Sentrin-specific_protease"/>
</dbReference>
<feature type="region of interest" description="Disordered" evidence="6">
    <location>
        <begin position="820"/>
        <end position="916"/>
    </location>
</feature>
<dbReference type="GO" id="GO:0006508">
    <property type="term" value="P:proteolysis"/>
    <property type="evidence" value="ECO:0007669"/>
    <property type="project" value="UniProtKB-KW"/>
</dbReference>
<keyword evidence="5" id="KW-0378">Hydrolase</keyword>
<dbReference type="SUPFAM" id="SSF54001">
    <property type="entry name" value="Cysteine proteinases"/>
    <property type="match status" value="1"/>
</dbReference>
<feature type="compositionally biased region" description="Basic and acidic residues" evidence="6">
    <location>
        <begin position="983"/>
        <end position="993"/>
    </location>
</feature>
<feature type="non-terminal residue" evidence="8">
    <location>
        <position position="1054"/>
    </location>
</feature>
<reference evidence="8" key="1">
    <citation type="submission" date="2023-03" db="EMBL/GenBank/DDBJ databases">
        <authorList>
            <person name="Steffen K."/>
            <person name="Cardenas P."/>
        </authorList>
    </citation>
    <scope>NUCLEOTIDE SEQUENCE</scope>
</reference>
<organism evidence="8 9">
    <name type="scientific">Geodia barretti</name>
    <name type="common">Barrett's horny sponge</name>
    <dbReference type="NCBI Taxonomy" id="519541"/>
    <lineage>
        <taxon>Eukaryota</taxon>
        <taxon>Metazoa</taxon>
        <taxon>Porifera</taxon>
        <taxon>Demospongiae</taxon>
        <taxon>Heteroscleromorpha</taxon>
        <taxon>Tetractinellida</taxon>
        <taxon>Astrophorina</taxon>
        <taxon>Geodiidae</taxon>
        <taxon>Geodia</taxon>
    </lineage>
</organism>
<dbReference type="PANTHER" id="PTHR46896:SF3">
    <property type="entry name" value="FI06413P-RELATED"/>
    <property type="match status" value="1"/>
</dbReference>
<dbReference type="AlphaFoldDB" id="A0AA35TNZ5"/>
<sequence>MTRGPLHPAKRGRAACTNSRNNAASVVSDFDSLMFDYRRTKPATPNSAPLGTSRVGGDSVKEVLEIPDSPPLPPHAAEFSKEVALVHSPTPSSSSSTNELTAIQLTSQLHEDTPPSSLPSPSLPEPLTTRYTSAQVVSSTHSLAPDEAISQGRHPKRAQWSEEDVNRIDLDGDEDCLITEHTTTSRYFGDSKTGQGVKYPLLLPPSSPSTAANIPTDSLASAEAELLQFKKTSANFSRVASNLPQVASSPHSSVSNSTLPQPPALRQSMFQALEDFNNSNTGHSSDVGGDNYRGNVRVPAIIVPTSSTVAPRLTNPELDGDGEGEGDVVISSTTRNMRWAERRGGGRGRSVFDVLEKNSSCESNHTNTSSFYGGGGVAPSYGRQQLMAARESNNKKKRLSLHHTLRGRVPPLIKASPHTVRHLDFTSTGKTLMSLQKKAQETAQSSTTQVGQSCYGSTHLSMVEETCVDVGAVRVGTLEEIPVSQCLMSSGEICMKLVAKDTPLKYNVYFSDISEWKMNLSESPRCIMMKLHPLVARRLANKLRSQFKLSNCRFLNVEAQHRWYWYWVLRIESHLSPDTVTQINQWVDNLESRAGERKVKVEREMSVDEVEEFYSELDSRETVSLFSCTPTEDYEPSSSLRDIPMGDFVRRSTRIQNKDGERGKERERVMKILNEEGEEEEDGAVSYIPKGDPKKIILTYKPEGSRVNIEISEMDLDCLERGVYLNDRVIDFYLMYLWYDELGAGLRDRVHIFSSFFHQRLMDSTRDLTGTKELSVAKRLHDRVKSWTRHVDLFSKDYIILPVCVSSHWFLALICHPGQYKPPPPPTTRRRRKQRRPRQKVLCSTRSRAAKKEEEKKEEEGGRVTAATGIELISISYSQDDEEEEEGEEGEGKNDEEDEESPLRQDSDSSNGGADVAEDVGMNIHLTSCEEDETLVITGGEGEGGQGERDGEGEGEEMVLEMEEGDQKEEETNSISEETLEGDGEKEKTEREENKPCIMILDSLEIRRGAIVTRINNYLTEEWEVKKKDCSPVKFKLKAVHPKVSHNIIHAEDI</sequence>
<dbReference type="Proteomes" id="UP001174909">
    <property type="component" value="Unassembled WGS sequence"/>
</dbReference>
<evidence type="ECO:0000313" key="9">
    <source>
        <dbReference type="Proteomes" id="UP001174909"/>
    </source>
</evidence>
<evidence type="ECO:0000256" key="2">
    <source>
        <dbReference type="ARBA" id="ARBA00022553"/>
    </source>
</evidence>
<proteinExistence type="inferred from homology"/>
<keyword evidence="2" id="KW-0597">Phosphoprotein</keyword>
<feature type="compositionally biased region" description="Basic and acidic residues" evidence="6">
    <location>
        <begin position="850"/>
        <end position="862"/>
    </location>
</feature>
<protein>
    <submittedName>
        <fullName evidence="8">Sentrin-specific protease 6</fullName>
    </submittedName>
</protein>
<gene>
    <name evidence="8" type="ORF">GBAR_LOCUS28336</name>
</gene>
<name>A0AA35TNZ5_GEOBA</name>
<accession>A0AA35TNZ5</accession>
<evidence type="ECO:0000256" key="1">
    <source>
        <dbReference type="ARBA" id="ARBA00005234"/>
    </source>
</evidence>
<evidence type="ECO:0000256" key="5">
    <source>
        <dbReference type="ARBA" id="ARBA00022801"/>
    </source>
</evidence>
<dbReference type="PROSITE" id="PS50600">
    <property type="entry name" value="ULP_PROTEASE"/>
    <property type="match status" value="1"/>
</dbReference>
<evidence type="ECO:0000313" key="8">
    <source>
        <dbReference type="EMBL" id="CAI8051770.1"/>
    </source>
</evidence>
<dbReference type="PANTHER" id="PTHR46896">
    <property type="entry name" value="SENTRIN-SPECIFIC PROTEASE"/>
    <property type="match status" value="1"/>
</dbReference>
<dbReference type="GO" id="GO:0016926">
    <property type="term" value="P:protein desumoylation"/>
    <property type="evidence" value="ECO:0007669"/>
    <property type="project" value="TreeGrafter"/>
</dbReference>
<dbReference type="InterPro" id="IPR038765">
    <property type="entry name" value="Papain-like_cys_pep_sf"/>
</dbReference>
<feature type="region of interest" description="Disordered" evidence="6">
    <location>
        <begin position="132"/>
        <end position="163"/>
    </location>
</feature>
<evidence type="ECO:0000256" key="6">
    <source>
        <dbReference type="SAM" id="MobiDB-lite"/>
    </source>
</evidence>
<keyword evidence="3 8" id="KW-0645">Protease</keyword>
<feature type="domain" description="Ubiquitin-like protease family profile" evidence="7">
    <location>
        <begin position="709"/>
        <end position="1041"/>
    </location>
</feature>
<dbReference type="GO" id="GO:0005737">
    <property type="term" value="C:cytoplasm"/>
    <property type="evidence" value="ECO:0007669"/>
    <property type="project" value="TreeGrafter"/>
</dbReference>
<dbReference type="InterPro" id="IPR003653">
    <property type="entry name" value="Peptidase_C48_C"/>
</dbReference>
<evidence type="ECO:0000259" key="7">
    <source>
        <dbReference type="PROSITE" id="PS50600"/>
    </source>
</evidence>
<dbReference type="Pfam" id="PF02902">
    <property type="entry name" value="Peptidase_C48"/>
    <property type="match status" value="1"/>
</dbReference>
<evidence type="ECO:0000256" key="3">
    <source>
        <dbReference type="ARBA" id="ARBA00022670"/>
    </source>
</evidence>
<feature type="region of interest" description="Disordered" evidence="6">
    <location>
        <begin position="935"/>
        <end position="993"/>
    </location>
</feature>
<dbReference type="Gene3D" id="3.30.310.130">
    <property type="entry name" value="Ubiquitin-related"/>
    <property type="match status" value="2"/>
</dbReference>
<evidence type="ECO:0000256" key="4">
    <source>
        <dbReference type="ARBA" id="ARBA00022786"/>
    </source>
</evidence>
<dbReference type="EMBL" id="CASHTH010003959">
    <property type="protein sequence ID" value="CAI8051770.1"/>
    <property type="molecule type" value="Genomic_DNA"/>
</dbReference>